<dbReference type="Pfam" id="PF09851">
    <property type="entry name" value="SHOCT"/>
    <property type="match status" value="1"/>
</dbReference>
<comment type="caution">
    <text evidence="3">The sequence shown here is derived from an EMBL/GenBank/DDBJ whole genome shotgun (WGS) entry which is preliminary data.</text>
</comment>
<gene>
    <name evidence="3" type="ORF">HMPREF9726_02193</name>
</gene>
<feature type="domain" description="SHOCT" evidence="1">
    <location>
        <begin position="153"/>
        <end position="180"/>
    </location>
</feature>
<dbReference type="RefSeq" id="WP_002672164.1">
    <property type="nucleotide sequence ID" value="NZ_CM001795.1"/>
</dbReference>
<feature type="domain" description="YokE-like PH" evidence="2">
    <location>
        <begin position="33"/>
        <end position="123"/>
    </location>
</feature>
<dbReference type="EMBL" id="AGDV01000021">
    <property type="protein sequence ID" value="EMB30508.1"/>
    <property type="molecule type" value="Genomic_DNA"/>
</dbReference>
<reference evidence="3" key="1">
    <citation type="submission" date="2012-01" db="EMBL/GenBank/DDBJ databases">
        <title>The Genome Sequence of Treponema denticola H-22.</title>
        <authorList>
            <consortium name="The Broad Institute Genome Sequencing Platform"/>
            <person name="Earl A."/>
            <person name="Ward D."/>
            <person name="Feldgarden M."/>
            <person name="Gevers D."/>
            <person name="Blanton J.M."/>
            <person name="Fenno C.J."/>
            <person name="Baranova O.V."/>
            <person name="Mathney J."/>
            <person name="Dewhirst F.E."/>
            <person name="Izard J."/>
            <person name="Young S.K."/>
            <person name="Zeng Q."/>
            <person name="Gargeya S."/>
            <person name="Fitzgerald M."/>
            <person name="Haas B."/>
            <person name="Abouelleil A."/>
            <person name="Alvarado L."/>
            <person name="Arachchi H.M."/>
            <person name="Berlin A."/>
            <person name="Chapman S.B."/>
            <person name="Gearin G."/>
            <person name="Goldberg J."/>
            <person name="Griggs A."/>
            <person name="Gujja S."/>
            <person name="Hansen M."/>
            <person name="Heiman D."/>
            <person name="Howarth C."/>
            <person name="Larimer J."/>
            <person name="Lui A."/>
            <person name="MacDonald P.J.P."/>
            <person name="McCowen C."/>
            <person name="Montmayeur A."/>
            <person name="Murphy C."/>
            <person name="Neiman D."/>
            <person name="Pearson M."/>
            <person name="Priest M."/>
            <person name="Roberts A."/>
            <person name="Saif S."/>
            <person name="Shea T."/>
            <person name="Sisk P."/>
            <person name="Stolte C."/>
            <person name="Sykes S."/>
            <person name="Wortman J."/>
            <person name="Nusbaum C."/>
            <person name="Birren B."/>
        </authorList>
    </citation>
    <scope>NUCLEOTIDE SEQUENCE [LARGE SCALE GENOMIC DNA]</scope>
    <source>
        <strain evidence="3">H-22</strain>
    </source>
</reference>
<protein>
    <recommendedName>
        <fullName evidence="4">YokE-like PH domain-containing protein</fullName>
    </recommendedName>
</protein>
<accession>A0A0E2E1H1</accession>
<dbReference type="AlphaFoldDB" id="A0A0E2E1H1"/>
<sequence length="182" mass="20554">MKTLEAIQAEIKALGDVDLFGTKKEINCLPEIMKDSEHILYLTSGLMDRTTWLIVCTEERIILLDKGMFFGMKQTEMSLDKINSISYNKGLLFGSIEIWHGGARMIIENCTKESVKPFVDAVNNAIENRKTRSSEANVQKAVQNGSSTIDIADQLERLISMVEKGFLSQEEFETQKQKLLNS</sequence>
<dbReference type="InterPro" id="IPR039519">
    <property type="entry name" value="YokE-like_PH"/>
</dbReference>
<dbReference type="Pfam" id="PF14470">
    <property type="entry name" value="bPH_3"/>
    <property type="match status" value="1"/>
</dbReference>
<proteinExistence type="predicted"/>
<name>A0A0E2E1H1_TREDN</name>
<dbReference type="InterPro" id="IPR018649">
    <property type="entry name" value="SHOCT"/>
</dbReference>
<evidence type="ECO:0000259" key="2">
    <source>
        <dbReference type="Pfam" id="PF14470"/>
    </source>
</evidence>
<evidence type="ECO:0000259" key="1">
    <source>
        <dbReference type="Pfam" id="PF09851"/>
    </source>
</evidence>
<evidence type="ECO:0008006" key="4">
    <source>
        <dbReference type="Google" id="ProtNLM"/>
    </source>
</evidence>
<dbReference type="HOGENOM" id="CLU_093409_2_0_12"/>
<dbReference type="Proteomes" id="UP000011705">
    <property type="component" value="Chromosome"/>
</dbReference>
<dbReference type="PATRIC" id="fig|999432.5.peg.2276"/>
<evidence type="ECO:0000313" key="3">
    <source>
        <dbReference type="EMBL" id="EMB30508.1"/>
    </source>
</evidence>
<organism evidence="3">
    <name type="scientific">Treponema denticola H-22</name>
    <dbReference type="NCBI Taxonomy" id="999432"/>
    <lineage>
        <taxon>Bacteria</taxon>
        <taxon>Pseudomonadati</taxon>
        <taxon>Spirochaetota</taxon>
        <taxon>Spirochaetia</taxon>
        <taxon>Spirochaetales</taxon>
        <taxon>Treponemataceae</taxon>
        <taxon>Treponema</taxon>
    </lineage>
</organism>